<dbReference type="GO" id="GO:0003723">
    <property type="term" value="F:RNA binding"/>
    <property type="evidence" value="ECO:0007669"/>
    <property type="project" value="UniProtKB-UniRule"/>
</dbReference>
<evidence type="ECO:0000256" key="1">
    <source>
        <dbReference type="ARBA" id="ARBA00022553"/>
    </source>
</evidence>
<dbReference type="GO" id="GO:0005634">
    <property type="term" value="C:nucleus"/>
    <property type="evidence" value="ECO:0007669"/>
    <property type="project" value="InterPro"/>
</dbReference>
<accession>A0A077YVS5</accession>
<evidence type="ECO:0000256" key="4">
    <source>
        <dbReference type="PROSITE-ProRule" id="PRU00176"/>
    </source>
</evidence>
<dbReference type="SMART" id="SM00360">
    <property type="entry name" value="RRM"/>
    <property type="match status" value="4"/>
</dbReference>
<keyword evidence="1" id="KW-0597">Phosphoprotein</keyword>
<evidence type="ECO:0000313" key="7">
    <source>
        <dbReference type="EMBL" id="CDW51859.1"/>
    </source>
</evidence>
<dbReference type="Proteomes" id="UP000030665">
    <property type="component" value="Unassembled WGS sequence"/>
</dbReference>
<dbReference type="EMBL" id="HG805811">
    <property type="protein sequence ID" value="CDW51859.1"/>
    <property type="molecule type" value="Genomic_DNA"/>
</dbReference>
<feature type="region of interest" description="Disordered" evidence="5">
    <location>
        <begin position="14"/>
        <end position="68"/>
    </location>
</feature>
<organism evidence="7 8">
    <name type="scientific">Trichuris trichiura</name>
    <name type="common">Whipworm</name>
    <name type="synonym">Trichocephalus trichiurus</name>
    <dbReference type="NCBI Taxonomy" id="36087"/>
    <lineage>
        <taxon>Eukaryota</taxon>
        <taxon>Metazoa</taxon>
        <taxon>Ecdysozoa</taxon>
        <taxon>Nematoda</taxon>
        <taxon>Enoplea</taxon>
        <taxon>Dorylaimia</taxon>
        <taxon>Trichinellida</taxon>
        <taxon>Trichuridae</taxon>
        <taxon>Trichuris</taxon>
    </lineage>
</organism>
<reference evidence="7" key="2">
    <citation type="submission" date="2014-03" db="EMBL/GenBank/DDBJ databases">
        <title>The whipworm genome and dual-species transcriptomics of an intimate host-pathogen interaction.</title>
        <authorList>
            <person name="Foth B.J."/>
            <person name="Tsai I.J."/>
            <person name="Reid A.J."/>
            <person name="Bancroft A.J."/>
            <person name="Nichol S."/>
            <person name="Tracey A."/>
            <person name="Holroyd N."/>
            <person name="Cotton J.A."/>
            <person name="Stanley E.J."/>
            <person name="Zarowiecki M."/>
            <person name="Liu J.Z."/>
            <person name="Huckvale T."/>
            <person name="Cooper P.J."/>
            <person name="Grencis R.K."/>
            <person name="Berriman M."/>
        </authorList>
    </citation>
    <scope>NUCLEOTIDE SEQUENCE [LARGE SCALE GENOMIC DNA]</scope>
</reference>
<evidence type="ECO:0000259" key="6">
    <source>
        <dbReference type="PROSITE" id="PS50102"/>
    </source>
</evidence>
<dbReference type="CDD" id="cd12421">
    <property type="entry name" value="RRM1_PTBP1_hnRNPL_like"/>
    <property type="match status" value="1"/>
</dbReference>
<evidence type="ECO:0000313" key="8">
    <source>
        <dbReference type="Proteomes" id="UP000030665"/>
    </source>
</evidence>
<sequence>MQFANLCQLLGPLQMQDNGGEPYETDRRSIERGPGDVLPICNGTSSSSLSAMSPQQTDGSSHPDSDAKKAKLDEVILFTQETGGGVGDSASDNGISRVVHLRNVPSEVTELELMQNFIHFGNIEKVLLLKSKNQGFLQFENEECAEQLVTRSANSPVQIRGKTIFCQYSNYQTLVTGSRYYYLPNGLTNEDANIQPLDVGMNGSGGGGGSGSGGGSNSVLRVIIENQSLIYPISLDCLHQIFSRYGIVLRIVTFRKNQAFQALVQFADCASAQAAKMALDGNSLFNGYCTLRVEYSRMATLNVKYNNEKSRDFTNPNLPSGDFATDAALDLASVLNATSAISQIHGNLTSPITTVGSPFAAAFSPANALQVAGAGFPATALNLPTLSLATATNNALAGMASLRLPAQFPPIAVSSVLLVSNLNEDNCYVGVYGDVQRVKILFNKKNSALVQYSEPTQAQLAQHHLDKVTLWNRTIRVSYSKHLTVQLPKEGQPDAGLTKDYSLSLLHRFKKPGSKNYLNIYPPSASLHLSNIPASTTEDFIVNAFVANGFVVKSFKFFPKDHKMAIIQLESTEQGIEALVAMHNLQLSENAHLRVSFSKPSV</sequence>
<dbReference type="CDD" id="cd12425">
    <property type="entry name" value="RRM4_PTBP1_like"/>
    <property type="match status" value="1"/>
</dbReference>
<dbReference type="InterPro" id="IPR006536">
    <property type="entry name" value="HnRNP-L/PTB"/>
</dbReference>
<name>A0A077YVS5_TRITR</name>
<evidence type="ECO:0000256" key="5">
    <source>
        <dbReference type="SAM" id="MobiDB-lite"/>
    </source>
</evidence>
<dbReference type="PROSITE" id="PS50102">
    <property type="entry name" value="RRM"/>
    <property type="match status" value="4"/>
</dbReference>
<dbReference type="NCBIfam" id="TIGR01649">
    <property type="entry name" value="hnRNP-L_PTB"/>
    <property type="match status" value="1"/>
</dbReference>
<dbReference type="InterPro" id="IPR035979">
    <property type="entry name" value="RBD_domain_sf"/>
</dbReference>
<dbReference type="FunFam" id="3.30.70.330:FF:000341">
    <property type="entry name" value="Hephaestus, isoform C"/>
    <property type="match status" value="1"/>
</dbReference>
<dbReference type="InterPro" id="IPR000504">
    <property type="entry name" value="RRM_dom"/>
</dbReference>
<dbReference type="AlphaFoldDB" id="A0A077YVS5"/>
<feature type="domain" description="RRM" evidence="6">
    <location>
        <begin position="97"/>
        <end position="171"/>
    </location>
</feature>
<dbReference type="STRING" id="36087.A0A077YVS5"/>
<dbReference type="Pfam" id="PF00076">
    <property type="entry name" value="RRM_1"/>
    <property type="match status" value="1"/>
</dbReference>
<keyword evidence="8" id="KW-1185">Reference proteome</keyword>
<dbReference type="Gene3D" id="3.30.70.330">
    <property type="match status" value="4"/>
</dbReference>
<gene>
    <name evidence="7" type="ORF">TTRE_0000011801</name>
</gene>
<dbReference type="GO" id="GO:0006397">
    <property type="term" value="P:mRNA processing"/>
    <property type="evidence" value="ECO:0007669"/>
    <property type="project" value="InterPro"/>
</dbReference>
<dbReference type="SUPFAM" id="SSF54928">
    <property type="entry name" value="RNA-binding domain, RBD"/>
    <property type="match status" value="4"/>
</dbReference>
<keyword evidence="2" id="KW-0677">Repeat</keyword>
<feature type="compositionally biased region" description="Basic and acidic residues" evidence="5">
    <location>
        <begin position="24"/>
        <end position="34"/>
    </location>
</feature>
<keyword evidence="7" id="KW-0687">Ribonucleoprotein</keyword>
<dbReference type="InterPro" id="IPR021790">
    <property type="entry name" value="PTBP1-like_RRM2"/>
</dbReference>
<reference evidence="7" key="1">
    <citation type="submission" date="2014-01" db="EMBL/GenBank/DDBJ databases">
        <authorList>
            <person name="Aslett M."/>
        </authorList>
    </citation>
    <scope>NUCLEOTIDE SEQUENCE</scope>
</reference>
<dbReference type="OrthoDB" id="296632at2759"/>
<proteinExistence type="predicted"/>
<dbReference type="PANTHER" id="PTHR15592">
    <property type="entry name" value="MATRIN 3/NUCLEAR PROTEIN 220-RELATED"/>
    <property type="match status" value="1"/>
</dbReference>
<feature type="domain" description="RRM" evidence="6">
    <location>
        <begin position="415"/>
        <end position="482"/>
    </location>
</feature>
<feature type="domain" description="RRM" evidence="6">
    <location>
        <begin position="220"/>
        <end position="298"/>
    </location>
</feature>
<dbReference type="GO" id="GO:1990904">
    <property type="term" value="C:ribonucleoprotein complex"/>
    <property type="evidence" value="ECO:0007669"/>
    <property type="project" value="UniProtKB-KW"/>
</dbReference>
<protein>
    <submittedName>
        <fullName evidence="7">Heterogeneous nuclear ribonucleoprotein L</fullName>
    </submittedName>
</protein>
<dbReference type="Pfam" id="PF11835">
    <property type="entry name" value="RRM_8"/>
    <property type="match status" value="1"/>
</dbReference>
<dbReference type="InterPro" id="IPR012677">
    <property type="entry name" value="Nucleotide-bd_a/b_plait_sf"/>
</dbReference>
<evidence type="ECO:0000256" key="2">
    <source>
        <dbReference type="ARBA" id="ARBA00022737"/>
    </source>
</evidence>
<keyword evidence="3 4" id="KW-0694">RNA-binding</keyword>
<feature type="domain" description="RRM" evidence="6">
    <location>
        <begin position="525"/>
        <end position="600"/>
    </location>
</feature>
<dbReference type="Pfam" id="PF13893">
    <property type="entry name" value="RRM_5"/>
    <property type="match status" value="1"/>
</dbReference>
<evidence type="ECO:0000256" key="3">
    <source>
        <dbReference type="ARBA" id="ARBA00022884"/>
    </source>
</evidence>